<proteinExistence type="predicted"/>
<sequence length="67" mass="7483">MADSLDLPAVDKRPIALKVNVEDAVYKRGVELRAKSPLVGIYKGLFWVAVLTIGLDQYEKEILPKEV</sequence>
<reference evidence="1" key="1">
    <citation type="submission" date="2019-08" db="EMBL/GenBank/DDBJ databases">
        <authorList>
            <person name="Kucharzyk K."/>
            <person name="Murdoch R.W."/>
            <person name="Higgins S."/>
            <person name="Loffler F."/>
        </authorList>
    </citation>
    <scope>NUCLEOTIDE SEQUENCE</scope>
</reference>
<accession>A0A644TIA0</accession>
<gene>
    <name evidence="1" type="ORF">SDC9_11670</name>
</gene>
<comment type="caution">
    <text evidence="1">The sequence shown here is derived from an EMBL/GenBank/DDBJ whole genome shotgun (WGS) entry which is preliminary data.</text>
</comment>
<organism evidence="1">
    <name type="scientific">bioreactor metagenome</name>
    <dbReference type="NCBI Taxonomy" id="1076179"/>
    <lineage>
        <taxon>unclassified sequences</taxon>
        <taxon>metagenomes</taxon>
        <taxon>ecological metagenomes</taxon>
    </lineage>
</organism>
<name>A0A644TIA0_9ZZZZ</name>
<evidence type="ECO:0000313" key="1">
    <source>
        <dbReference type="EMBL" id="MPL66002.1"/>
    </source>
</evidence>
<protein>
    <submittedName>
        <fullName evidence="1">Uncharacterized protein</fullName>
    </submittedName>
</protein>
<dbReference type="EMBL" id="VSSQ01000030">
    <property type="protein sequence ID" value="MPL66002.1"/>
    <property type="molecule type" value="Genomic_DNA"/>
</dbReference>
<dbReference type="AlphaFoldDB" id="A0A644TIA0"/>